<dbReference type="PANTHER" id="PTHR13693:SF100">
    <property type="entry name" value="8-AMINO-7-OXONONANOATE SYNTHASE"/>
    <property type="match status" value="1"/>
</dbReference>
<dbReference type="InterPro" id="IPR004839">
    <property type="entry name" value="Aminotransferase_I/II_large"/>
</dbReference>
<evidence type="ECO:0000256" key="11">
    <source>
        <dbReference type="ARBA" id="ARBA00047715"/>
    </source>
</evidence>
<dbReference type="InterPro" id="IPR015422">
    <property type="entry name" value="PyrdxlP-dep_Trfase_small"/>
</dbReference>
<comment type="caution">
    <text evidence="14">The sequence shown here is derived from an EMBL/GenBank/DDBJ whole genome shotgun (WGS) entry which is preliminary data.</text>
</comment>
<dbReference type="InterPro" id="IPR015424">
    <property type="entry name" value="PyrdxlP-dep_Trfase"/>
</dbReference>
<protein>
    <recommendedName>
        <fullName evidence="5">8-amino-7-oxononanoate synthase</fullName>
        <ecNumber evidence="5">2.3.1.47</ecNumber>
    </recommendedName>
    <alternativeName>
        <fullName evidence="9">7-keto-8-amino-pelargonic acid synthase</fullName>
    </alternativeName>
    <alternativeName>
        <fullName evidence="10">8-amino-7-ketopelargonate synthase</fullName>
    </alternativeName>
</protein>
<evidence type="ECO:0000256" key="9">
    <source>
        <dbReference type="ARBA" id="ARBA00032610"/>
    </source>
</evidence>
<dbReference type="RefSeq" id="WP_046004390.1">
    <property type="nucleotide sequence ID" value="NZ_JXYA01000016.1"/>
</dbReference>
<comment type="similarity">
    <text evidence="3">Belongs to the class-II pyridoxal-phosphate-dependent aminotransferase family. BioF subfamily.</text>
</comment>
<comment type="cofactor">
    <cofactor evidence="1 12">
        <name>pyridoxal 5'-phosphate</name>
        <dbReference type="ChEBI" id="CHEBI:597326"/>
    </cofactor>
</comment>
<dbReference type="InterPro" id="IPR001917">
    <property type="entry name" value="Aminotrans_II_pyridoxalP_BS"/>
</dbReference>
<dbReference type="InterPro" id="IPR050087">
    <property type="entry name" value="AON_synthase_class-II"/>
</dbReference>
<evidence type="ECO:0000256" key="10">
    <source>
        <dbReference type="ARBA" id="ARBA00033381"/>
    </source>
</evidence>
<comment type="pathway">
    <text evidence="2">Cofactor biosynthesis; biotin biosynthesis.</text>
</comment>
<dbReference type="Gene3D" id="3.90.1150.10">
    <property type="entry name" value="Aspartate Aminotransferase, domain 1"/>
    <property type="match status" value="1"/>
</dbReference>
<evidence type="ECO:0000256" key="5">
    <source>
        <dbReference type="ARBA" id="ARBA00013187"/>
    </source>
</evidence>
<comment type="subunit">
    <text evidence="4">Homodimer.</text>
</comment>
<dbReference type="PATRIC" id="fig|43658.5.peg.1620"/>
<dbReference type="GO" id="GO:0030170">
    <property type="term" value="F:pyridoxal phosphate binding"/>
    <property type="evidence" value="ECO:0007669"/>
    <property type="project" value="InterPro"/>
</dbReference>
<evidence type="ECO:0000259" key="13">
    <source>
        <dbReference type="Pfam" id="PF00155"/>
    </source>
</evidence>
<sequence>MAFEFIDAALNSRAAASLLRHRQCIDKVSAREIEVDGKRYLNFASNDYLALADQPLNLTGQPGSRSSALVTGFQSVHAAFESQLCEAFGYDKALLFASGFAANTSVLQALFNDPAVGRESELFQDKLNHASLLDGALHSQAKLTRFNHNDVGHLRARLEKSKAKHKLIVTEGVFSMDGDCAPLADIAQLAKTHNAWLMVDDAHALGVVGDNGLGSIERGVKPELLVITFGKAMACQGAAVLCSERVQQYLLQFSREYIYSTAMSPMLTDIAVSQFAQLRGAVSQRAALKDNIAYFTQSAAQLGIAVMPSDTAIQPIVLGSADNALAAQQQLKERGIWLTAIRPPTVPQNAARLRVTLTAAHTTQDIDALLNALKEAI</sequence>
<dbReference type="InterPro" id="IPR015421">
    <property type="entry name" value="PyrdxlP-dep_Trfase_major"/>
</dbReference>
<dbReference type="OrthoDB" id="9807157at2"/>
<dbReference type="Gene3D" id="3.40.640.10">
    <property type="entry name" value="Type I PLP-dependent aspartate aminotransferase-like (Major domain)"/>
    <property type="match status" value="1"/>
</dbReference>
<evidence type="ECO:0000256" key="1">
    <source>
        <dbReference type="ARBA" id="ARBA00001933"/>
    </source>
</evidence>
<evidence type="ECO:0000256" key="6">
    <source>
        <dbReference type="ARBA" id="ARBA00022679"/>
    </source>
</evidence>
<dbReference type="GO" id="GO:0008710">
    <property type="term" value="F:8-amino-7-oxononanoate synthase activity"/>
    <property type="evidence" value="ECO:0007669"/>
    <property type="project" value="UniProtKB-EC"/>
</dbReference>
<dbReference type="AlphaFoldDB" id="A0A0F4QR19"/>
<keyword evidence="15" id="KW-1185">Reference proteome</keyword>
<organism evidence="14 15">
    <name type="scientific">Pseudoalteromonas rubra</name>
    <dbReference type="NCBI Taxonomy" id="43658"/>
    <lineage>
        <taxon>Bacteria</taxon>
        <taxon>Pseudomonadati</taxon>
        <taxon>Pseudomonadota</taxon>
        <taxon>Gammaproteobacteria</taxon>
        <taxon>Alteromonadales</taxon>
        <taxon>Pseudoalteromonadaceae</taxon>
        <taxon>Pseudoalteromonas</taxon>
    </lineage>
</organism>
<accession>A0A0F4QR19</accession>
<keyword evidence="6" id="KW-0808">Transferase</keyword>
<name>A0A0F4QR19_9GAMM</name>
<evidence type="ECO:0000256" key="3">
    <source>
        <dbReference type="ARBA" id="ARBA00010008"/>
    </source>
</evidence>
<evidence type="ECO:0000256" key="12">
    <source>
        <dbReference type="RuleBase" id="RU003693"/>
    </source>
</evidence>
<dbReference type="PANTHER" id="PTHR13693">
    <property type="entry name" value="CLASS II AMINOTRANSFERASE/8-AMINO-7-OXONONANOATE SYNTHASE"/>
    <property type="match status" value="1"/>
</dbReference>
<evidence type="ECO:0000256" key="2">
    <source>
        <dbReference type="ARBA" id="ARBA00004746"/>
    </source>
</evidence>
<dbReference type="EC" id="2.3.1.47" evidence="5"/>
<keyword evidence="8 12" id="KW-0663">Pyridoxal phosphate</keyword>
<evidence type="ECO:0000313" key="15">
    <source>
        <dbReference type="Proteomes" id="UP000033452"/>
    </source>
</evidence>
<dbReference type="Proteomes" id="UP000033452">
    <property type="component" value="Unassembled WGS sequence"/>
</dbReference>
<dbReference type="SUPFAM" id="SSF53383">
    <property type="entry name" value="PLP-dependent transferases"/>
    <property type="match status" value="1"/>
</dbReference>
<evidence type="ECO:0000256" key="8">
    <source>
        <dbReference type="ARBA" id="ARBA00022898"/>
    </source>
</evidence>
<gene>
    <name evidence="14" type="ORF">TW77_07705</name>
</gene>
<dbReference type="Pfam" id="PF00155">
    <property type="entry name" value="Aminotran_1_2"/>
    <property type="match status" value="1"/>
</dbReference>
<reference evidence="14 15" key="1">
    <citation type="journal article" date="2015" name="BMC Genomics">
        <title>Genome mining reveals unlocked bioactive potential of marine Gram-negative bacteria.</title>
        <authorList>
            <person name="Machado H."/>
            <person name="Sonnenschein E.C."/>
            <person name="Melchiorsen J."/>
            <person name="Gram L."/>
        </authorList>
    </citation>
    <scope>NUCLEOTIDE SEQUENCE [LARGE SCALE GENOMIC DNA]</scope>
    <source>
        <strain evidence="14 15">S2471</strain>
    </source>
</reference>
<evidence type="ECO:0000256" key="7">
    <source>
        <dbReference type="ARBA" id="ARBA00022756"/>
    </source>
</evidence>
<dbReference type="GO" id="GO:0009102">
    <property type="term" value="P:biotin biosynthetic process"/>
    <property type="evidence" value="ECO:0007669"/>
    <property type="project" value="UniProtKB-KW"/>
</dbReference>
<proteinExistence type="inferred from homology"/>
<evidence type="ECO:0000313" key="14">
    <source>
        <dbReference type="EMBL" id="KJZ10118.1"/>
    </source>
</evidence>
<dbReference type="PROSITE" id="PS00599">
    <property type="entry name" value="AA_TRANSFER_CLASS_2"/>
    <property type="match status" value="1"/>
</dbReference>
<feature type="domain" description="Aminotransferase class I/classII large" evidence="13">
    <location>
        <begin position="40"/>
        <end position="373"/>
    </location>
</feature>
<keyword evidence="7" id="KW-0093">Biotin biosynthesis</keyword>
<dbReference type="EMBL" id="JXYA01000016">
    <property type="protein sequence ID" value="KJZ10118.1"/>
    <property type="molecule type" value="Genomic_DNA"/>
</dbReference>
<evidence type="ECO:0000256" key="4">
    <source>
        <dbReference type="ARBA" id="ARBA00011738"/>
    </source>
</evidence>
<comment type="catalytic activity">
    <reaction evidence="11">
        <text>6-carboxyhexanoyl-[ACP] + L-alanine + H(+) = (8S)-8-amino-7-oxononanoate + holo-[ACP] + CO2</text>
        <dbReference type="Rhea" id="RHEA:42288"/>
        <dbReference type="Rhea" id="RHEA-COMP:9685"/>
        <dbReference type="Rhea" id="RHEA-COMP:9955"/>
        <dbReference type="ChEBI" id="CHEBI:15378"/>
        <dbReference type="ChEBI" id="CHEBI:16526"/>
        <dbReference type="ChEBI" id="CHEBI:57972"/>
        <dbReference type="ChEBI" id="CHEBI:64479"/>
        <dbReference type="ChEBI" id="CHEBI:78846"/>
        <dbReference type="ChEBI" id="CHEBI:149468"/>
        <dbReference type="EC" id="2.3.1.47"/>
    </reaction>
</comment>